<dbReference type="AlphaFoldDB" id="A0A316VII7"/>
<evidence type="ECO:0000313" key="2">
    <source>
        <dbReference type="Proteomes" id="UP000245771"/>
    </source>
</evidence>
<reference evidence="1 2" key="1">
    <citation type="journal article" date="2018" name="Mol. Biol. Evol.">
        <title>Broad Genomic Sampling Reveals a Smut Pathogenic Ancestry of the Fungal Clade Ustilaginomycotina.</title>
        <authorList>
            <person name="Kijpornyongpan T."/>
            <person name="Mondo S.J."/>
            <person name="Barry K."/>
            <person name="Sandor L."/>
            <person name="Lee J."/>
            <person name="Lipzen A."/>
            <person name="Pangilinan J."/>
            <person name="LaButti K."/>
            <person name="Hainaut M."/>
            <person name="Henrissat B."/>
            <person name="Grigoriev I.V."/>
            <person name="Spatafora J.W."/>
            <person name="Aime M.C."/>
        </authorList>
    </citation>
    <scope>NUCLEOTIDE SEQUENCE [LARGE SCALE GENOMIC DNA]</scope>
    <source>
        <strain evidence="1 2">MCA 3882</strain>
    </source>
</reference>
<keyword evidence="2" id="KW-1185">Reference proteome</keyword>
<accession>A0A316VII7</accession>
<dbReference type="EMBL" id="KZ819602">
    <property type="protein sequence ID" value="PWN37320.1"/>
    <property type="molecule type" value="Genomic_DNA"/>
</dbReference>
<dbReference type="GeneID" id="37022465"/>
<dbReference type="InParanoid" id="A0A316VII7"/>
<name>A0A316VII7_9BASI</name>
<evidence type="ECO:0000313" key="1">
    <source>
        <dbReference type="EMBL" id="PWN37320.1"/>
    </source>
</evidence>
<protein>
    <recommendedName>
        <fullName evidence="3">F-box domain-containing protein</fullName>
    </recommendedName>
</protein>
<organism evidence="1 2">
    <name type="scientific">Meira miltonrushii</name>
    <dbReference type="NCBI Taxonomy" id="1280837"/>
    <lineage>
        <taxon>Eukaryota</taxon>
        <taxon>Fungi</taxon>
        <taxon>Dikarya</taxon>
        <taxon>Basidiomycota</taxon>
        <taxon>Ustilaginomycotina</taxon>
        <taxon>Exobasidiomycetes</taxon>
        <taxon>Exobasidiales</taxon>
        <taxon>Brachybasidiaceae</taxon>
        <taxon>Meira</taxon>
    </lineage>
</organism>
<proteinExistence type="predicted"/>
<dbReference type="RefSeq" id="XP_025357622.1">
    <property type="nucleotide sequence ID" value="XM_025500684.1"/>
</dbReference>
<evidence type="ECO:0008006" key="3">
    <source>
        <dbReference type="Google" id="ProtNLM"/>
    </source>
</evidence>
<sequence length="379" mass="44443">MIESLLKPLVKSEVKDLWIVIRQDVTCPNHHKHYEPKVSRKHFENAFEAVLKTVAQCGHLKKLRLVSVPNAIVNITDFGEPTKWPFAAVRLQKLAMHNIRYGSLFPCEELYQTISEAEEIELCFTHSHCWNHKKKDVWPFISTANATLKKCRAHYFTDSPGKTPSLPITYKFPQLEQLFLLAEDTLPVPSNHPGITKQCFECPKLNVLYANFRNSARMTEQLLYNGIEELCIDNFPKDAEDRRRIFEKLEKYTKVKKLILNRILQVADIKEMCIRLRKAPLEEVRMDMLEEEAMIEVKKLVKERISVGHYTKIQKATISTSKRHSVKAEEIEWFEKHTSDFRSCNHYDRIVRGETIFQQTGLHYFEVSSEIRMIDWHTI</sequence>
<gene>
    <name evidence="1" type="ORF">FA14DRAFT_176617</name>
</gene>
<dbReference type="Proteomes" id="UP000245771">
    <property type="component" value="Unassembled WGS sequence"/>
</dbReference>